<comment type="caution">
    <text evidence="14">The sequence shown here is derived from an EMBL/GenBank/DDBJ whole genome shotgun (WGS) entry which is preliminary data.</text>
</comment>
<keyword evidence="2 11" id="KW-0997">Cell inner membrane</keyword>
<evidence type="ECO:0000256" key="3">
    <source>
        <dbReference type="ARBA" id="ARBA00022676"/>
    </source>
</evidence>
<evidence type="ECO:0000256" key="12">
    <source>
        <dbReference type="SAM" id="MobiDB-lite"/>
    </source>
</evidence>
<dbReference type="InterPro" id="IPR001264">
    <property type="entry name" value="Glyco_trans_51"/>
</dbReference>
<dbReference type="GO" id="GO:0009274">
    <property type="term" value="C:peptidoglycan-based cell wall"/>
    <property type="evidence" value="ECO:0007669"/>
    <property type="project" value="InterPro"/>
</dbReference>
<keyword evidence="9 11" id="KW-0472">Membrane</keyword>
<dbReference type="InterPro" id="IPR036950">
    <property type="entry name" value="PBP_transglycosylase"/>
</dbReference>
<evidence type="ECO:0000259" key="13">
    <source>
        <dbReference type="Pfam" id="PF00912"/>
    </source>
</evidence>
<organism evidence="14 15">
    <name type="scientific">Chelatococcus reniformis</name>
    <dbReference type="NCBI Taxonomy" id="1494448"/>
    <lineage>
        <taxon>Bacteria</taxon>
        <taxon>Pseudomonadati</taxon>
        <taxon>Pseudomonadota</taxon>
        <taxon>Alphaproteobacteria</taxon>
        <taxon>Hyphomicrobiales</taxon>
        <taxon>Chelatococcaceae</taxon>
        <taxon>Chelatococcus</taxon>
    </lineage>
</organism>
<dbReference type="InterPro" id="IPR011812">
    <property type="entry name" value="Pep_trsgly"/>
</dbReference>
<comment type="subcellular location">
    <subcellularLocation>
        <location evidence="11">Cell inner membrane</location>
        <topology evidence="11">Single-pass membrane protein</topology>
    </subcellularLocation>
</comment>
<evidence type="ECO:0000313" key="14">
    <source>
        <dbReference type="EMBL" id="GGC92862.1"/>
    </source>
</evidence>
<accession>A0A916UXM0</accession>
<dbReference type="PANTHER" id="PTHR30400">
    <property type="entry name" value="MONOFUNCTIONAL BIOSYNTHETIC PEPTIDOGLYCAN TRANSGLYCOSYLASE"/>
    <property type="match status" value="1"/>
</dbReference>
<protein>
    <recommendedName>
        <fullName evidence="11">Biosynthetic peptidoglycan transglycosylase</fullName>
        <ecNumber evidence="11">2.4.99.28</ecNumber>
    </recommendedName>
    <alternativeName>
        <fullName evidence="11">Glycan polymerase</fullName>
    </alternativeName>
    <alternativeName>
        <fullName evidence="11">Peptidoglycan glycosyltransferase MtgA</fullName>
        <shortName evidence="11">PGT</shortName>
    </alternativeName>
</protein>
<keyword evidence="10 11" id="KW-0961">Cell wall biogenesis/degradation</keyword>
<dbReference type="PANTHER" id="PTHR30400:SF0">
    <property type="entry name" value="BIOSYNTHETIC PEPTIDOGLYCAN TRANSGLYCOSYLASE"/>
    <property type="match status" value="1"/>
</dbReference>
<dbReference type="GO" id="GO:0016763">
    <property type="term" value="F:pentosyltransferase activity"/>
    <property type="evidence" value="ECO:0007669"/>
    <property type="project" value="InterPro"/>
</dbReference>
<keyword evidence="3 11" id="KW-0328">Glycosyltransferase</keyword>
<comment type="pathway">
    <text evidence="11">Cell wall biogenesis; peptidoglycan biosynthesis.</text>
</comment>
<keyword evidence="7 11" id="KW-0573">Peptidoglycan synthesis</keyword>
<evidence type="ECO:0000256" key="10">
    <source>
        <dbReference type="ARBA" id="ARBA00023316"/>
    </source>
</evidence>
<dbReference type="AlphaFoldDB" id="A0A916UXM0"/>
<evidence type="ECO:0000256" key="5">
    <source>
        <dbReference type="ARBA" id="ARBA00022692"/>
    </source>
</evidence>
<dbReference type="EMBL" id="BMGG01000013">
    <property type="protein sequence ID" value="GGC92862.1"/>
    <property type="molecule type" value="Genomic_DNA"/>
</dbReference>
<dbReference type="Proteomes" id="UP000637002">
    <property type="component" value="Unassembled WGS sequence"/>
</dbReference>
<dbReference type="GO" id="GO:0009252">
    <property type="term" value="P:peptidoglycan biosynthetic process"/>
    <property type="evidence" value="ECO:0007669"/>
    <property type="project" value="UniProtKB-UniRule"/>
</dbReference>
<keyword evidence="5 11" id="KW-0812">Transmembrane</keyword>
<name>A0A916UXM0_9HYPH</name>
<evidence type="ECO:0000256" key="6">
    <source>
        <dbReference type="ARBA" id="ARBA00022960"/>
    </source>
</evidence>
<dbReference type="HAMAP" id="MF_00766">
    <property type="entry name" value="PGT_MtgA"/>
    <property type="match status" value="1"/>
</dbReference>
<evidence type="ECO:0000256" key="4">
    <source>
        <dbReference type="ARBA" id="ARBA00022679"/>
    </source>
</evidence>
<evidence type="ECO:0000256" key="8">
    <source>
        <dbReference type="ARBA" id="ARBA00022989"/>
    </source>
</evidence>
<sequence length="253" mass="28092">MPEAAGGVNPLRPARRDPPTEQGAIPTRRRPKRSLRRFADVLHGVLLAVVLVPALLIVIYVFVPPVSTLMLGRWLTGQPVARTWIPLRSISPNLPRAVMTSEDSRFCQHFGVDLIEMRNVLEDWEEDGGPSRGASTIAMQTVKNVFLWPGHSYVRKALEIPLAVVIDALWSKPRVMEVYLNIAEWGDGIFGAEAAARRYFRKSARDLTAGEAARLAAVLPNPLRFDAGRPSAFVSRRTGRILARMPNQPTDCL</sequence>
<dbReference type="Gene3D" id="1.10.3810.10">
    <property type="entry name" value="Biosynthetic peptidoglycan transglycosylase-like"/>
    <property type="match status" value="1"/>
</dbReference>
<comment type="catalytic activity">
    <reaction evidence="11">
        <text>[GlcNAc-(1-&gt;4)-Mur2Ac(oyl-L-Ala-gamma-D-Glu-L-Lys-D-Ala-D-Ala)](n)-di-trans,octa-cis-undecaprenyl diphosphate + beta-D-GlcNAc-(1-&gt;4)-Mur2Ac(oyl-L-Ala-gamma-D-Glu-L-Lys-D-Ala-D-Ala)-di-trans,octa-cis-undecaprenyl diphosphate = [GlcNAc-(1-&gt;4)-Mur2Ac(oyl-L-Ala-gamma-D-Glu-L-Lys-D-Ala-D-Ala)](n+1)-di-trans,octa-cis-undecaprenyl diphosphate + di-trans,octa-cis-undecaprenyl diphosphate + H(+)</text>
        <dbReference type="Rhea" id="RHEA:23708"/>
        <dbReference type="Rhea" id="RHEA-COMP:9602"/>
        <dbReference type="Rhea" id="RHEA-COMP:9603"/>
        <dbReference type="ChEBI" id="CHEBI:15378"/>
        <dbReference type="ChEBI" id="CHEBI:58405"/>
        <dbReference type="ChEBI" id="CHEBI:60033"/>
        <dbReference type="ChEBI" id="CHEBI:78435"/>
        <dbReference type="EC" id="2.4.99.28"/>
    </reaction>
</comment>
<proteinExistence type="inferred from homology"/>
<reference evidence="14" key="2">
    <citation type="submission" date="2020-09" db="EMBL/GenBank/DDBJ databases">
        <authorList>
            <person name="Sun Q."/>
            <person name="Zhou Y."/>
        </authorList>
    </citation>
    <scope>NUCLEOTIDE SEQUENCE</scope>
    <source>
        <strain evidence="14">CGMCC 1.12919</strain>
    </source>
</reference>
<dbReference type="GO" id="GO:0071555">
    <property type="term" value="P:cell wall organization"/>
    <property type="evidence" value="ECO:0007669"/>
    <property type="project" value="UniProtKB-KW"/>
</dbReference>
<feature type="region of interest" description="Disordered" evidence="12">
    <location>
        <begin position="1"/>
        <end position="31"/>
    </location>
</feature>
<keyword evidence="1 11" id="KW-1003">Cell membrane</keyword>
<dbReference type="RefSeq" id="WP_188612746.1">
    <property type="nucleotide sequence ID" value="NZ_BMGG01000013.1"/>
</dbReference>
<dbReference type="GO" id="GO:0008955">
    <property type="term" value="F:peptidoglycan glycosyltransferase activity"/>
    <property type="evidence" value="ECO:0007669"/>
    <property type="project" value="UniProtKB-UniRule"/>
</dbReference>
<evidence type="ECO:0000256" key="7">
    <source>
        <dbReference type="ARBA" id="ARBA00022984"/>
    </source>
</evidence>
<evidence type="ECO:0000256" key="1">
    <source>
        <dbReference type="ARBA" id="ARBA00022475"/>
    </source>
</evidence>
<keyword evidence="8 11" id="KW-1133">Transmembrane helix</keyword>
<dbReference type="GO" id="GO:0005886">
    <property type="term" value="C:plasma membrane"/>
    <property type="evidence" value="ECO:0007669"/>
    <property type="project" value="UniProtKB-SubCell"/>
</dbReference>
<evidence type="ECO:0000313" key="15">
    <source>
        <dbReference type="Proteomes" id="UP000637002"/>
    </source>
</evidence>
<keyword evidence="6 11" id="KW-0133">Cell shape</keyword>
<evidence type="ECO:0000256" key="2">
    <source>
        <dbReference type="ARBA" id="ARBA00022519"/>
    </source>
</evidence>
<dbReference type="Pfam" id="PF00912">
    <property type="entry name" value="Transgly"/>
    <property type="match status" value="1"/>
</dbReference>
<feature type="domain" description="Glycosyl transferase family 51" evidence="13">
    <location>
        <begin position="78"/>
        <end position="245"/>
    </location>
</feature>
<evidence type="ECO:0000256" key="9">
    <source>
        <dbReference type="ARBA" id="ARBA00023136"/>
    </source>
</evidence>
<feature type="transmembrane region" description="Helical" evidence="11">
    <location>
        <begin position="38"/>
        <end position="63"/>
    </location>
</feature>
<dbReference type="GO" id="GO:0008360">
    <property type="term" value="P:regulation of cell shape"/>
    <property type="evidence" value="ECO:0007669"/>
    <property type="project" value="UniProtKB-KW"/>
</dbReference>
<dbReference type="EC" id="2.4.99.28" evidence="11"/>
<comment type="function">
    <text evidence="11">Peptidoglycan polymerase that catalyzes glycan chain elongation from lipid-linked precursors.</text>
</comment>
<gene>
    <name evidence="11 14" type="primary">mtgA</name>
    <name evidence="14" type="ORF">GCM10010994_58340</name>
</gene>
<keyword evidence="15" id="KW-1185">Reference proteome</keyword>
<dbReference type="NCBIfam" id="TIGR02070">
    <property type="entry name" value="mono_pep_trsgly"/>
    <property type="match status" value="1"/>
</dbReference>
<dbReference type="SUPFAM" id="SSF53955">
    <property type="entry name" value="Lysozyme-like"/>
    <property type="match status" value="1"/>
</dbReference>
<dbReference type="InterPro" id="IPR023346">
    <property type="entry name" value="Lysozyme-like_dom_sf"/>
</dbReference>
<comment type="similarity">
    <text evidence="11">Belongs to the glycosyltransferase 51 family.</text>
</comment>
<reference evidence="14" key="1">
    <citation type="journal article" date="2014" name="Int. J. Syst. Evol. Microbiol.">
        <title>Complete genome sequence of Corynebacterium casei LMG S-19264T (=DSM 44701T), isolated from a smear-ripened cheese.</title>
        <authorList>
            <consortium name="US DOE Joint Genome Institute (JGI-PGF)"/>
            <person name="Walter F."/>
            <person name="Albersmeier A."/>
            <person name="Kalinowski J."/>
            <person name="Ruckert C."/>
        </authorList>
    </citation>
    <scope>NUCLEOTIDE SEQUENCE</scope>
    <source>
        <strain evidence="14">CGMCC 1.12919</strain>
    </source>
</reference>
<keyword evidence="4 11" id="KW-0808">Transferase</keyword>
<evidence type="ECO:0000256" key="11">
    <source>
        <dbReference type="HAMAP-Rule" id="MF_00766"/>
    </source>
</evidence>